<evidence type="ECO:0000313" key="1">
    <source>
        <dbReference type="EMBL" id="KAI0523203.1"/>
    </source>
</evidence>
<evidence type="ECO:0000313" key="2">
    <source>
        <dbReference type="Proteomes" id="UP000829196"/>
    </source>
</evidence>
<name>A0A8T3C0Z3_DENNO</name>
<sequence>MQLWKKRKSIRNCAKGFTEQLNGDREYISDFSGDSASTADEGLTTGIAHEGLTTADSTVTGDSASTTISAAL</sequence>
<gene>
    <name evidence="1" type="ORF">KFK09_005597</name>
</gene>
<comment type="caution">
    <text evidence="1">The sequence shown here is derived from an EMBL/GenBank/DDBJ whole genome shotgun (WGS) entry which is preliminary data.</text>
</comment>
<dbReference type="AlphaFoldDB" id="A0A8T3C0Z3"/>
<proteinExistence type="predicted"/>
<dbReference type="EMBL" id="JAGYWB010000005">
    <property type="protein sequence ID" value="KAI0523203.1"/>
    <property type="molecule type" value="Genomic_DNA"/>
</dbReference>
<protein>
    <submittedName>
        <fullName evidence="1">Uncharacterized protein</fullName>
    </submittedName>
</protein>
<accession>A0A8T3C0Z3</accession>
<organism evidence="1 2">
    <name type="scientific">Dendrobium nobile</name>
    <name type="common">Orchid</name>
    <dbReference type="NCBI Taxonomy" id="94219"/>
    <lineage>
        <taxon>Eukaryota</taxon>
        <taxon>Viridiplantae</taxon>
        <taxon>Streptophyta</taxon>
        <taxon>Embryophyta</taxon>
        <taxon>Tracheophyta</taxon>
        <taxon>Spermatophyta</taxon>
        <taxon>Magnoliopsida</taxon>
        <taxon>Liliopsida</taxon>
        <taxon>Asparagales</taxon>
        <taxon>Orchidaceae</taxon>
        <taxon>Epidendroideae</taxon>
        <taxon>Malaxideae</taxon>
        <taxon>Dendrobiinae</taxon>
        <taxon>Dendrobium</taxon>
    </lineage>
</organism>
<dbReference type="Proteomes" id="UP000829196">
    <property type="component" value="Unassembled WGS sequence"/>
</dbReference>
<reference evidence="1" key="1">
    <citation type="journal article" date="2022" name="Front. Genet.">
        <title>Chromosome-Scale Assembly of the Dendrobium nobile Genome Provides Insights Into the Molecular Mechanism of the Biosynthesis of the Medicinal Active Ingredient of Dendrobium.</title>
        <authorList>
            <person name="Xu Q."/>
            <person name="Niu S.-C."/>
            <person name="Li K.-L."/>
            <person name="Zheng P.-J."/>
            <person name="Zhang X.-J."/>
            <person name="Jia Y."/>
            <person name="Liu Y."/>
            <person name="Niu Y.-X."/>
            <person name="Yu L.-H."/>
            <person name="Chen D.-F."/>
            <person name="Zhang G.-Q."/>
        </authorList>
    </citation>
    <scope>NUCLEOTIDE SEQUENCE</scope>
    <source>
        <tissue evidence="1">Leaf</tissue>
    </source>
</reference>
<keyword evidence="2" id="KW-1185">Reference proteome</keyword>